<dbReference type="SMART" id="SM00267">
    <property type="entry name" value="GGDEF"/>
    <property type="match status" value="1"/>
</dbReference>
<accession>F0Q570</accession>
<dbReference type="PANTHER" id="PTHR45138">
    <property type="entry name" value="REGULATORY COMPONENTS OF SENSORY TRANSDUCTION SYSTEM"/>
    <property type="match status" value="1"/>
</dbReference>
<dbReference type="PANTHER" id="PTHR45138:SF24">
    <property type="entry name" value="DIGUANYLATE CYCLASE DGCC-RELATED"/>
    <property type="match status" value="1"/>
</dbReference>
<dbReference type="GO" id="GO:1902201">
    <property type="term" value="P:negative regulation of bacterial-type flagellum-dependent cell motility"/>
    <property type="evidence" value="ECO:0007669"/>
    <property type="project" value="TreeGrafter"/>
</dbReference>
<evidence type="ECO:0000313" key="5">
    <source>
        <dbReference type="Proteomes" id="UP000002482"/>
    </source>
</evidence>
<organism evidence="4 5">
    <name type="scientific">Paracidovorax avenae (strain ATCC 19860 / DSM 7227 / CCUG 15838 / JCM 20985 / LMG 2117 / NCPPB 1011)</name>
    <name type="common">Acidovorax avenae</name>
    <dbReference type="NCBI Taxonomy" id="643561"/>
    <lineage>
        <taxon>Bacteria</taxon>
        <taxon>Pseudomonadati</taxon>
        <taxon>Pseudomonadota</taxon>
        <taxon>Betaproteobacteria</taxon>
        <taxon>Burkholderiales</taxon>
        <taxon>Comamonadaceae</taxon>
        <taxon>Paracidovorax</taxon>
    </lineage>
</organism>
<name>F0Q570_PARA1</name>
<feature type="transmembrane region" description="Helical" evidence="2">
    <location>
        <begin position="6"/>
        <end position="25"/>
    </location>
</feature>
<dbReference type="OrthoDB" id="9813903at2"/>
<gene>
    <name evidence="4" type="ordered locus">Acav_4137</name>
</gene>
<dbReference type="GeneID" id="34239130"/>
<dbReference type="EC" id="2.7.7.65" evidence="1"/>
<keyword evidence="5" id="KW-1185">Reference proteome</keyword>
<dbReference type="AlphaFoldDB" id="F0Q570"/>
<feature type="transmembrane region" description="Helical" evidence="2">
    <location>
        <begin position="148"/>
        <end position="172"/>
    </location>
</feature>
<keyword evidence="2" id="KW-0472">Membrane</keyword>
<dbReference type="RefSeq" id="WP_013596499.1">
    <property type="nucleotide sequence ID" value="NC_015138.1"/>
</dbReference>
<dbReference type="KEGG" id="aaa:Acav_4137"/>
<dbReference type="CDD" id="cd01949">
    <property type="entry name" value="GGDEF"/>
    <property type="match status" value="1"/>
</dbReference>
<dbReference type="InterPro" id="IPR050469">
    <property type="entry name" value="Diguanylate_Cyclase"/>
</dbReference>
<dbReference type="NCBIfam" id="TIGR00254">
    <property type="entry name" value="GGDEF"/>
    <property type="match status" value="1"/>
</dbReference>
<keyword evidence="2" id="KW-0812">Transmembrane</keyword>
<feature type="transmembrane region" description="Helical" evidence="2">
    <location>
        <begin position="94"/>
        <end position="113"/>
    </location>
</feature>
<evidence type="ECO:0000256" key="2">
    <source>
        <dbReference type="SAM" id="Phobius"/>
    </source>
</evidence>
<dbReference type="PROSITE" id="PS50887">
    <property type="entry name" value="GGDEF"/>
    <property type="match status" value="1"/>
</dbReference>
<dbReference type="GO" id="GO:0043709">
    <property type="term" value="P:cell adhesion involved in single-species biofilm formation"/>
    <property type="evidence" value="ECO:0007669"/>
    <property type="project" value="TreeGrafter"/>
</dbReference>
<dbReference type="EMBL" id="CP002521">
    <property type="protein sequence ID" value="ADX48026.1"/>
    <property type="molecule type" value="Genomic_DNA"/>
</dbReference>
<dbReference type="Pfam" id="PF00990">
    <property type="entry name" value="GGDEF"/>
    <property type="match status" value="1"/>
</dbReference>
<dbReference type="Gene3D" id="3.30.70.270">
    <property type="match status" value="1"/>
</dbReference>
<sequence>MALDFVTLLAVTATNLFMLSIALPLIMGREVSRAARFAQASVALQATSWAAIIASSHLWDQVLSTLSIASAAAAQWALFTALQEWLGPRPGRRWLPWLVAAIPLGYTLGFGSYPFRVGWANLLLAVLLATVARATLVPWRPSPRHWRLLLCACLVAMAGFTGARGVLGAFFTDAYPSFRTPHPVNIAAALAANVTLVLGTVALLVAWRTEAEDKLRALAKTDALTGVLNRRGFDVRGRALLAHALRHGLRVTAVMLDVDHFKRVNDTHGHGTGDHVLAFFARLLQDATRTGDVAGRIGGEEFAVLLAHAPGDRAAESFDRRLRARLAADSPQALGFPVGYSAGAATLDAAPPDPGTVAVAPLLADLMARADAALYEAKRAGRGRMQVQSPAQGAPA</sequence>
<dbReference type="HOGENOM" id="CLU_000445_11_1_4"/>
<dbReference type="GO" id="GO:0052621">
    <property type="term" value="F:diguanylate cyclase activity"/>
    <property type="evidence" value="ECO:0007669"/>
    <property type="project" value="UniProtKB-EC"/>
</dbReference>
<dbReference type="GO" id="GO:0005886">
    <property type="term" value="C:plasma membrane"/>
    <property type="evidence" value="ECO:0007669"/>
    <property type="project" value="TreeGrafter"/>
</dbReference>
<evidence type="ECO:0000259" key="3">
    <source>
        <dbReference type="PROSITE" id="PS50887"/>
    </source>
</evidence>
<feature type="transmembrane region" description="Helical" evidence="2">
    <location>
        <begin position="119"/>
        <end position="136"/>
    </location>
</feature>
<dbReference type="Proteomes" id="UP000002482">
    <property type="component" value="Chromosome"/>
</dbReference>
<dbReference type="InterPro" id="IPR029787">
    <property type="entry name" value="Nucleotide_cyclase"/>
</dbReference>
<evidence type="ECO:0000256" key="1">
    <source>
        <dbReference type="ARBA" id="ARBA00012528"/>
    </source>
</evidence>
<dbReference type="InterPro" id="IPR000160">
    <property type="entry name" value="GGDEF_dom"/>
</dbReference>
<dbReference type="InterPro" id="IPR043128">
    <property type="entry name" value="Rev_trsase/Diguanyl_cyclase"/>
</dbReference>
<dbReference type="SUPFAM" id="SSF55073">
    <property type="entry name" value="Nucleotide cyclase"/>
    <property type="match status" value="1"/>
</dbReference>
<protein>
    <recommendedName>
        <fullName evidence="1">diguanylate cyclase</fullName>
        <ecNumber evidence="1">2.7.7.65</ecNumber>
    </recommendedName>
</protein>
<keyword evidence="2" id="KW-1133">Transmembrane helix</keyword>
<reference evidence="4" key="1">
    <citation type="submission" date="2011-02" db="EMBL/GenBank/DDBJ databases">
        <title>Complete sequence of Acidovorax avenae subsp. avenae ATCC 19860.</title>
        <authorList>
            <consortium name="US DOE Joint Genome Institute"/>
            <person name="Lucas S."/>
            <person name="Copeland A."/>
            <person name="Lapidus A."/>
            <person name="Cheng J.-F."/>
            <person name="Goodwin L."/>
            <person name="Pitluck S."/>
            <person name="Chertkov O."/>
            <person name="Held B."/>
            <person name="Detter J.C."/>
            <person name="Han C."/>
            <person name="Tapia R."/>
            <person name="Land M."/>
            <person name="Hauser L."/>
            <person name="Kyrpides N."/>
            <person name="Ivanova N."/>
            <person name="Ovchinnikova G."/>
            <person name="Pagani I."/>
            <person name="Gordon S."/>
            <person name="Woyke T."/>
        </authorList>
    </citation>
    <scope>NUCLEOTIDE SEQUENCE</scope>
    <source>
        <strain evidence="4">ATCC 19860</strain>
    </source>
</reference>
<evidence type="ECO:0000313" key="4">
    <source>
        <dbReference type="EMBL" id="ADX48026.1"/>
    </source>
</evidence>
<dbReference type="FunFam" id="3.30.70.270:FF:000001">
    <property type="entry name" value="Diguanylate cyclase domain protein"/>
    <property type="match status" value="1"/>
</dbReference>
<feature type="domain" description="GGDEF" evidence="3">
    <location>
        <begin position="249"/>
        <end position="390"/>
    </location>
</feature>
<feature type="transmembrane region" description="Helical" evidence="2">
    <location>
        <begin position="184"/>
        <end position="207"/>
    </location>
</feature>
<proteinExistence type="predicted"/>